<accession>A0A150LFM0</accession>
<protein>
    <submittedName>
        <fullName evidence="2">Uncharacterized protein</fullName>
    </submittedName>
</protein>
<dbReference type="AlphaFoldDB" id="A0A150LFM0"/>
<organism evidence="2 3">
    <name type="scientific">Caldibacillus debilis</name>
    <dbReference type="NCBI Taxonomy" id="301148"/>
    <lineage>
        <taxon>Bacteria</taxon>
        <taxon>Bacillati</taxon>
        <taxon>Bacillota</taxon>
        <taxon>Bacilli</taxon>
        <taxon>Bacillales</taxon>
        <taxon>Bacillaceae</taxon>
        <taxon>Caldibacillus</taxon>
    </lineage>
</organism>
<gene>
    <name evidence="2" type="ORF">B4135_3242</name>
</gene>
<name>A0A150LFM0_9BACI</name>
<reference evidence="2 3" key="1">
    <citation type="submission" date="2016-01" db="EMBL/GenBank/DDBJ databases">
        <title>Draft Genome Sequences of Seven Thermophilic Sporeformers Isolated from Foods.</title>
        <authorList>
            <person name="Berendsen E.M."/>
            <person name="Wells-Bennik M.H."/>
            <person name="Krawcyk A.O."/>
            <person name="De Jong A."/>
            <person name="Holsappel S."/>
            <person name="Eijlander R.T."/>
            <person name="Kuipers O.P."/>
        </authorList>
    </citation>
    <scope>NUCLEOTIDE SEQUENCE [LARGE SCALE GENOMIC DNA]</scope>
    <source>
        <strain evidence="2 3">B4135</strain>
    </source>
</reference>
<proteinExistence type="predicted"/>
<evidence type="ECO:0000313" key="3">
    <source>
        <dbReference type="Proteomes" id="UP000075683"/>
    </source>
</evidence>
<dbReference type="Proteomes" id="UP000075683">
    <property type="component" value="Unassembled WGS sequence"/>
</dbReference>
<sequence length="40" mass="3910">MIASPHGGSGIAGRPPGDGACSPPLLQGKTPFGRGLQARP</sequence>
<comment type="caution">
    <text evidence="2">The sequence shown here is derived from an EMBL/GenBank/DDBJ whole genome shotgun (WGS) entry which is preliminary data.</text>
</comment>
<evidence type="ECO:0000256" key="1">
    <source>
        <dbReference type="SAM" id="MobiDB-lite"/>
    </source>
</evidence>
<evidence type="ECO:0000313" key="2">
    <source>
        <dbReference type="EMBL" id="KYD11127.1"/>
    </source>
</evidence>
<feature type="region of interest" description="Disordered" evidence="1">
    <location>
        <begin position="1"/>
        <end position="40"/>
    </location>
</feature>
<dbReference type="EMBL" id="LQYT01000113">
    <property type="protein sequence ID" value="KYD11127.1"/>
    <property type="molecule type" value="Genomic_DNA"/>
</dbReference>